<organism evidence="1 2">
    <name type="scientific">Sphingobium xenophagum</name>
    <dbReference type="NCBI Taxonomy" id="121428"/>
    <lineage>
        <taxon>Bacteria</taxon>
        <taxon>Pseudomonadati</taxon>
        <taxon>Pseudomonadota</taxon>
        <taxon>Alphaproteobacteria</taxon>
        <taxon>Sphingomonadales</taxon>
        <taxon>Sphingomonadaceae</taxon>
        <taxon>Sphingobium</taxon>
    </lineage>
</organism>
<evidence type="ECO:0000313" key="2">
    <source>
        <dbReference type="Proteomes" id="UP001267638"/>
    </source>
</evidence>
<dbReference type="EMBL" id="JAVDWV010000011">
    <property type="protein sequence ID" value="MDR7155729.1"/>
    <property type="molecule type" value="Genomic_DNA"/>
</dbReference>
<protein>
    <submittedName>
        <fullName evidence="1">Uncharacterized protein</fullName>
    </submittedName>
</protein>
<comment type="caution">
    <text evidence="1">The sequence shown here is derived from an EMBL/GenBank/DDBJ whole genome shotgun (WGS) entry which is preliminary data.</text>
</comment>
<gene>
    <name evidence="1" type="ORF">J2W40_002565</name>
</gene>
<keyword evidence="2" id="KW-1185">Reference proteome</keyword>
<proteinExistence type="predicted"/>
<sequence length="61" mass="6916">MRAERQIRDSIVRVDVGATGFALAMEPGFRTLVCFAFERGRRPHYPPHGETTHAPVPEIMH</sequence>
<evidence type="ECO:0000313" key="1">
    <source>
        <dbReference type="EMBL" id="MDR7155729.1"/>
    </source>
</evidence>
<dbReference type="Proteomes" id="UP001267638">
    <property type="component" value="Unassembled WGS sequence"/>
</dbReference>
<reference evidence="1 2" key="1">
    <citation type="submission" date="2023-07" db="EMBL/GenBank/DDBJ databases">
        <title>Sorghum-associated microbial communities from plants grown in Nebraska, USA.</title>
        <authorList>
            <person name="Schachtman D."/>
        </authorList>
    </citation>
    <scope>NUCLEOTIDE SEQUENCE [LARGE SCALE GENOMIC DNA]</scope>
    <source>
        <strain evidence="1 2">4256</strain>
    </source>
</reference>
<name>A0ABU1X2N8_SPHXE</name>
<accession>A0ABU1X2N8</accession>